<accession>A0A6J5M8H7</accession>
<name>A0A6J5M8H7_9CAUD</name>
<dbReference type="EMBL" id="LR796737">
    <property type="protein sequence ID" value="CAB4162774.1"/>
    <property type="molecule type" value="Genomic_DNA"/>
</dbReference>
<reference evidence="1" key="1">
    <citation type="submission" date="2020-04" db="EMBL/GenBank/DDBJ databases">
        <authorList>
            <person name="Chiriac C."/>
            <person name="Salcher M."/>
            <person name="Ghai R."/>
            <person name="Kavagutti S V."/>
        </authorList>
    </citation>
    <scope>NUCLEOTIDE SEQUENCE</scope>
</reference>
<dbReference type="EMBL" id="LR796418">
    <property type="protein sequence ID" value="CAB4143315.1"/>
    <property type="molecule type" value="Genomic_DNA"/>
</dbReference>
<protein>
    <submittedName>
        <fullName evidence="1">Uncharacterized protein</fullName>
    </submittedName>
</protein>
<evidence type="ECO:0000313" key="2">
    <source>
        <dbReference type="EMBL" id="CAB4162774.1"/>
    </source>
</evidence>
<sequence>MINASKAFQKILREWGHDVLIQRRLSDDGVYSDRFEKVTTRHITAASRYLASTKEETTGGVIINSDRIYYFEASINPKSGDRIYEELSSGLENQILYVIEECYPVRGKQGKIEFWTVRSNERKPYELTYAYSNTRSNGRSSICI</sequence>
<proteinExistence type="predicted"/>
<gene>
    <name evidence="1" type="ORF">UFOVP436_113</name>
    <name evidence="2" type="ORF">UFOVP784_113</name>
</gene>
<organism evidence="1">
    <name type="scientific">uncultured Caudovirales phage</name>
    <dbReference type="NCBI Taxonomy" id="2100421"/>
    <lineage>
        <taxon>Viruses</taxon>
        <taxon>Duplodnaviria</taxon>
        <taxon>Heunggongvirae</taxon>
        <taxon>Uroviricota</taxon>
        <taxon>Caudoviricetes</taxon>
        <taxon>Peduoviridae</taxon>
        <taxon>Maltschvirus</taxon>
        <taxon>Maltschvirus maltsch</taxon>
    </lineage>
</organism>
<evidence type="ECO:0000313" key="1">
    <source>
        <dbReference type="EMBL" id="CAB4143315.1"/>
    </source>
</evidence>